<sequence>MDTSRTIHNGRSSGRLKCAGTVASCAGEWLALKLKLHTKTLKEENDIRRTNGFSKMNEKEIKEGKVWEILIPQNHKIAGIENEYDECGKLTGSTATRRVEYELDLTFNRIRSPVLTAPPPGGSQKTSFNQSNRLSSRSLCTHTTTTVTTTTITATITSGLLLGSYAVANLSEEIYEEEAHSE</sequence>
<proteinExistence type="predicted"/>
<comment type="caution">
    <text evidence="2">The sequence shown here is derived from an EMBL/GenBank/DDBJ whole genome shotgun (WGS) entry which is preliminary data.</text>
</comment>
<feature type="region of interest" description="Disordered" evidence="1">
    <location>
        <begin position="113"/>
        <end position="135"/>
    </location>
</feature>
<gene>
    <name evidence="2" type="ORF">H0235_000884</name>
</gene>
<dbReference type="Proteomes" id="UP000600918">
    <property type="component" value="Unassembled WGS sequence"/>
</dbReference>
<dbReference type="EMBL" id="JACSDY010000001">
    <property type="protein sequence ID" value="KAF7438493.1"/>
    <property type="molecule type" value="Genomic_DNA"/>
</dbReference>
<evidence type="ECO:0000313" key="2">
    <source>
        <dbReference type="EMBL" id="KAF7438493.1"/>
    </source>
</evidence>
<keyword evidence="3" id="KW-1185">Reference proteome</keyword>
<evidence type="ECO:0000256" key="1">
    <source>
        <dbReference type="SAM" id="MobiDB-lite"/>
    </source>
</evidence>
<name>A0A834PES2_VESPE</name>
<organism evidence="2 3">
    <name type="scientific">Vespula pensylvanica</name>
    <name type="common">Western yellow jacket</name>
    <name type="synonym">Wasp</name>
    <dbReference type="NCBI Taxonomy" id="30213"/>
    <lineage>
        <taxon>Eukaryota</taxon>
        <taxon>Metazoa</taxon>
        <taxon>Ecdysozoa</taxon>
        <taxon>Arthropoda</taxon>
        <taxon>Hexapoda</taxon>
        <taxon>Insecta</taxon>
        <taxon>Pterygota</taxon>
        <taxon>Neoptera</taxon>
        <taxon>Endopterygota</taxon>
        <taxon>Hymenoptera</taxon>
        <taxon>Apocrita</taxon>
        <taxon>Aculeata</taxon>
        <taxon>Vespoidea</taxon>
        <taxon>Vespidae</taxon>
        <taxon>Vespinae</taxon>
        <taxon>Vespula</taxon>
    </lineage>
</organism>
<evidence type="ECO:0000313" key="3">
    <source>
        <dbReference type="Proteomes" id="UP000600918"/>
    </source>
</evidence>
<feature type="compositionally biased region" description="Polar residues" evidence="1">
    <location>
        <begin position="123"/>
        <end position="135"/>
    </location>
</feature>
<dbReference type="AlphaFoldDB" id="A0A834PES2"/>
<protein>
    <submittedName>
        <fullName evidence="2">Uncharacterized protein</fullName>
    </submittedName>
</protein>
<reference evidence="2" key="1">
    <citation type="journal article" date="2020" name="G3 (Bethesda)">
        <title>High-Quality Assemblies for Three Invasive Social Wasps from the &lt;i&gt;Vespula&lt;/i&gt; Genus.</title>
        <authorList>
            <person name="Harrop T.W.R."/>
            <person name="Guhlin J."/>
            <person name="McLaughlin G.M."/>
            <person name="Permina E."/>
            <person name="Stockwell P."/>
            <person name="Gilligan J."/>
            <person name="Le Lec M.F."/>
            <person name="Gruber M.A.M."/>
            <person name="Quinn O."/>
            <person name="Lovegrove M."/>
            <person name="Duncan E.J."/>
            <person name="Remnant E.J."/>
            <person name="Van Eeckhoven J."/>
            <person name="Graham B."/>
            <person name="Knapp R.A."/>
            <person name="Langford K.W."/>
            <person name="Kronenberg Z."/>
            <person name="Press M.O."/>
            <person name="Eacker S.M."/>
            <person name="Wilson-Rankin E.E."/>
            <person name="Purcell J."/>
            <person name="Lester P.J."/>
            <person name="Dearden P.K."/>
        </authorList>
    </citation>
    <scope>NUCLEOTIDE SEQUENCE</scope>
    <source>
        <strain evidence="2">Volc-1</strain>
    </source>
</reference>
<accession>A0A834PES2</accession>